<organism evidence="4 5">
    <name type="scientific">Alkalicoccobacillus gibsonii</name>
    <dbReference type="NCBI Taxonomy" id="79881"/>
    <lineage>
        <taxon>Bacteria</taxon>
        <taxon>Bacillati</taxon>
        <taxon>Bacillota</taxon>
        <taxon>Bacilli</taxon>
        <taxon>Bacillales</taxon>
        <taxon>Bacillaceae</taxon>
        <taxon>Alkalicoccobacillus</taxon>
    </lineage>
</organism>
<dbReference type="Gene3D" id="1.10.3730.10">
    <property type="entry name" value="ProC C-terminal domain-like"/>
    <property type="match status" value="1"/>
</dbReference>
<evidence type="ECO:0000313" key="5">
    <source>
        <dbReference type="Proteomes" id="UP001418796"/>
    </source>
</evidence>
<proteinExistence type="inferred from homology"/>
<dbReference type="Proteomes" id="UP001418796">
    <property type="component" value="Unassembled WGS sequence"/>
</dbReference>
<evidence type="ECO:0000313" key="4">
    <source>
        <dbReference type="EMBL" id="MEN0643071.1"/>
    </source>
</evidence>
<dbReference type="InterPro" id="IPR036291">
    <property type="entry name" value="NAD(P)-bd_dom_sf"/>
</dbReference>
<name>A0ABU9VGM3_9BACI</name>
<dbReference type="PANTHER" id="PTHR11645:SF51">
    <property type="entry name" value="COME OPERON PROTEIN 4"/>
    <property type="match status" value="1"/>
</dbReference>
<dbReference type="NCBIfam" id="NF005814">
    <property type="entry name" value="PRK07680.1"/>
    <property type="match status" value="1"/>
</dbReference>
<dbReference type="Pfam" id="PF03807">
    <property type="entry name" value="F420_oxidored"/>
    <property type="match status" value="1"/>
</dbReference>
<reference evidence="4 5" key="1">
    <citation type="submission" date="2024-03" db="EMBL/GenBank/DDBJ databases">
        <title>Bacilli Hybrid Assemblies.</title>
        <authorList>
            <person name="Kovac J."/>
        </authorList>
    </citation>
    <scope>NUCLEOTIDE SEQUENCE [LARGE SCALE GENOMIC DNA]</scope>
    <source>
        <strain evidence="4 5">FSL R7-0666</strain>
    </source>
</reference>
<protein>
    <submittedName>
        <fullName evidence="4">Late competence protein ComER</fullName>
    </submittedName>
</protein>
<dbReference type="RefSeq" id="WP_343130072.1">
    <property type="nucleotide sequence ID" value="NZ_JBCITK010000001.1"/>
</dbReference>
<accession>A0ABU9VGM3</accession>
<keyword evidence="5" id="KW-1185">Reference proteome</keyword>
<dbReference type="PIRSF" id="PIRSF000193">
    <property type="entry name" value="Pyrrol-5-carb_rd"/>
    <property type="match status" value="1"/>
</dbReference>
<dbReference type="InterPro" id="IPR029036">
    <property type="entry name" value="P5CR_dimer"/>
</dbReference>
<dbReference type="InterPro" id="IPR028939">
    <property type="entry name" value="P5C_Rdtase_cat_N"/>
</dbReference>
<evidence type="ECO:0000259" key="3">
    <source>
        <dbReference type="Pfam" id="PF14748"/>
    </source>
</evidence>
<evidence type="ECO:0000259" key="2">
    <source>
        <dbReference type="Pfam" id="PF03807"/>
    </source>
</evidence>
<dbReference type="Pfam" id="PF14748">
    <property type="entry name" value="P5CR_dimer"/>
    <property type="match status" value="1"/>
</dbReference>
<dbReference type="Gene3D" id="3.40.50.720">
    <property type="entry name" value="NAD(P)-binding Rossmann-like Domain"/>
    <property type="match status" value="1"/>
</dbReference>
<dbReference type="PANTHER" id="PTHR11645">
    <property type="entry name" value="PYRROLINE-5-CARBOXYLATE REDUCTASE"/>
    <property type="match status" value="1"/>
</dbReference>
<dbReference type="SUPFAM" id="SSF51735">
    <property type="entry name" value="NAD(P)-binding Rossmann-fold domains"/>
    <property type="match status" value="1"/>
</dbReference>
<feature type="domain" description="Pyrroline-5-carboxylate reductase catalytic N-terminal" evidence="2">
    <location>
        <begin position="4"/>
        <end position="98"/>
    </location>
</feature>
<evidence type="ECO:0000256" key="1">
    <source>
        <dbReference type="ARBA" id="ARBA00005525"/>
    </source>
</evidence>
<dbReference type="InterPro" id="IPR000304">
    <property type="entry name" value="Pyrroline-COOH_reductase"/>
</dbReference>
<dbReference type="SUPFAM" id="SSF48179">
    <property type="entry name" value="6-phosphogluconate dehydrogenase C-terminal domain-like"/>
    <property type="match status" value="1"/>
</dbReference>
<dbReference type="InterPro" id="IPR008927">
    <property type="entry name" value="6-PGluconate_DH-like_C_sf"/>
</dbReference>
<dbReference type="EMBL" id="JBCITK010000001">
    <property type="protein sequence ID" value="MEN0643071.1"/>
    <property type="molecule type" value="Genomic_DNA"/>
</dbReference>
<feature type="domain" description="Pyrroline-5-carboxylate reductase dimerisation" evidence="3">
    <location>
        <begin position="163"/>
        <end position="246"/>
    </location>
</feature>
<comment type="similarity">
    <text evidence="1">Belongs to the pyrroline-5-carboxylate reductase family.</text>
</comment>
<gene>
    <name evidence="4" type="primary">comER</name>
    <name evidence="4" type="ORF">MKY91_07920</name>
</gene>
<comment type="caution">
    <text evidence="4">The sequence shown here is derived from an EMBL/GenBank/DDBJ whole genome shotgun (WGS) entry which is preliminary data.</text>
</comment>
<sequence>MTEIGIIGTGSMGTMLVDAFLESHALQEQEITIFNRSEQKALRLKESYPKIHVASSAKEVVGQSKIIFVCVKPPQIPGLLDEIADHLQPSHLLVSITSPITVEAIEANVPSKVARAIPSLINQTLSGPSLLSFGSRCTSLDKDVLTHLLRHISEPLEISEDITRVSSDIASCGPAFFSFLTQGFIDAAVRQTNITEDEATVLATNMIIGLGKLFEEERFTLTSLQERICVPGGITGEGIDVLRNETGLMFDHLFQRTHRKYYIEKKHIEDSLYNKGRLSK</sequence>